<keyword evidence="3" id="KW-1185">Reference proteome</keyword>
<evidence type="ECO:0000313" key="3">
    <source>
        <dbReference type="Proteomes" id="UP000672097"/>
    </source>
</evidence>
<name>A0ABS5E122_9BURK</name>
<dbReference type="PANTHER" id="PTHR35177:SF1">
    <property type="entry name" value="HYDROGENASE MATURATION FACTOR HYPC"/>
    <property type="match status" value="1"/>
</dbReference>
<dbReference type="EMBL" id="JAGQDG010000007">
    <property type="protein sequence ID" value="MBQ0937087.1"/>
    <property type="molecule type" value="Genomic_DNA"/>
</dbReference>
<dbReference type="Proteomes" id="UP000672097">
    <property type="component" value="Unassembled WGS sequence"/>
</dbReference>
<dbReference type="PRINTS" id="PR00445">
    <property type="entry name" value="HUPFHYPC"/>
</dbReference>
<evidence type="ECO:0000313" key="2">
    <source>
        <dbReference type="EMBL" id="MBQ0937087.1"/>
    </source>
</evidence>
<comment type="similarity">
    <text evidence="1">Belongs to the HupF/HypC family.</text>
</comment>
<dbReference type="Pfam" id="PF01455">
    <property type="entry name" value="HupF_HypC"/>
    <property type="match status" value="1"/>
</dbReference>
<gene>
    <name evidence="2" type="ORF">KAK11_17305</name>
</gene>
<dbReference type="PANTHER" id="PTHR35177">
    <property type="entry name" value="HYDROGENASE MATURATION FACTOR HYBG"/>
    <property type="match status" value="1"/>
</dbReference>
<accession>A0ABS5E122</accession>
<dbReference type="SUPFAM" id="SSF159127">
    <property type="entry name" value="HupF/HypC-like"/>
    <property type="match status" value="1"/>
</dbReference>
<dbReference type="Gene3D" id="2.30.30.140">
    <property type="match status" value="1"/>
</dbReference>
<protein>
    <submittedName>
        <fullName evidence="2">HypC/HybG/HupF family hydrogenase formation chaperone</fullName>
    </submittedName>
</protein>
<dbReference type="NCBIfam" id="TIGR00074">
    <property type="entry name" value="hypC_hupF"/>
    <property type="match status" value="1"/>
</dbReference>
<comment type="caution">
    <text evidence="2">The sequence shown here is derived from an EMBL/GenBank/DDBJ whole genome shotgun (WGS) entry which is preliminary data.</text>
</comment>
<evidence type="ECO:0000256" key="1">
    <source>
        <dbReference type="ARBA" id="ARBA00006018"/>
    </source>
</evidence>
<reference evidence="2 3" key="1">
    <citation type="submission" date="2021-04" db="EMBL/GenBank/DDBJ databases">
        <title>The genome sequence of type strain Ideonella paludis KCTC 32238.</title>
        <authorList>
            <person name="Liu Y."/>
        </authorList>
    </citation>
    <scope>NUCLEOTIDE SEQUENCE [LARGE SCALE GENOMIC DNA]</scope>
    <source>
        <strain evidence="2 3">KCTC 32238</strain>
    </source>
</reference>
<dbReference type="InterPro" id="IPR019812">
    <property type="entry name" value="Hydgase_assmbl_chp_CS"/>
</dbReference>
<dbReference type="RefSeq" id="WP_210810532.1">
    <property type="nucleotide sequence ID" value="NZ_JAGQDG010000007.1"/>
</dbReference>
<dbReference type="InterPro" id="IPR001109">
    <property type="entry name" value="Hydrogenase_HupF/HypC"/>
</dbReference>
<dbReference type="PROSITE" id="PS01097">
    <property type="entry name" value="HUPF_HYPC"/>
    <property type="match status" value="1"/>
</dbReference>
<organism evidence="2 3">
    <name type="scientific">Ideonella paludis</name>
    <dbReference type="NCBI Taxonomy" id="1233411"/>
    <lineage>
        <taxon>Bacteria</taxon>
        <taxon>Pseudomonadati</taxon>
        <taxon>Pseudomonadota</taxon>
        <taxon>Betaproteobacteria</taxon>
        <taxon>Burkholderiales</taxon>
        <taxon>Sphaerotilaceae</taxon>
        <taxon>Ideonella</taxon>
    </lineage>
</organism>
<sequence>MCIGIPMQVLSLEPGHAQVWGRGEQRRINTALVGALQPGDWVLVFLEAAREHISPERAAEVNAVLDLVAHGMVGVAVSSQALDDPGFSLPSAMSAEQLRALAGAPNEVRHD</sequence>
<proteinExistence type="inferred from homology"/>